<feature type="active site" description="Nucleophile; methyl group acceptor" evidence="9">
    <location>
        <position position="134"/>
    </location>
</feature>
<dbReference type="Gene3D" id="3.30.160.70">
    <property type="entry name" value="Methylated DNA-protein cysteine methyltransferase domain"/>
    <property type="match status" value="1"/>
</dbReference>
<evidence type="ECO:0000256" key="8">
    <source>
        <dbReference type="ARBA" id="ARBA00049348"/>
    </source>
</evidence>
<dbReference type="InterPro" id="IPR036388">
    <property type="entry name" value="WH-like_DNA-bd_sf"/>
</dbReference>
<evidence type="ECO:0000259" key="11">
    <source>
        <dbReference type="Pfam" id="PF02870"/>
    </source>
</evidence>
<dbReference type="PANTHER" id="PTHR10815:SF5">
    <property type="entry name" value="METHYLATED-DNA--PROTEIN-CYSTEINE METHYLTRANSFERASE"/>
    <property type="match status" value="1"/>
</dbReference>
<sequence>MQYTTSYQSPLGKLLLASDHQGLTGLWFENDKYYADSLGPRNVSMETTILKQTRQWLDDYFLQRQPSFIPPLHLMGTDFQKIIWQILLTIPYGQVMTYREIADIAAARLHKEHMSAQAVGGAVGRNHIEIIIPCHRVVGSNGSLTGYAAGLPIKKKLLQLEKIDVSKFKIPKGSEN</sequence>
<dbReference type="GO" id="GO:0032259">
    <property type="term" value="P:methylation"/>
    <property type="evidence" value="ECO:0007669"/>
    <property type="project" value="UniProtKB-KW"/>
</dbReference>
<evidence type="ECO:0000256" key="3">
    <source>
        <dbReference type="ARBA" id="ARBA00022490"/>
    </source>
</evidence>
<dbReference type="AlphaFoldDB" id="A0A839HCZ6"/>
<dbReference type="InterPro" id="IPR014048">
    <property type="entry name" value="MethylDNA_cys_MeTrfase_DNA-bd"/>
</dbReference>
<dbReference type="Proteomes" id="UP000547628">
    <property type="component" value="Unassembled WGS sequence"/>
</dbReference>
<feature type="domain" description="Methylated-DNA-[protein]-cysteine S-methyltransferase DNA binding" evidence="10">
    <location>
        <begin position="78"/>
        <end position="162"/>
    </location>
</feature>
<accession>A0A839HCZ6</accession>
<comment type="miscellaneous">
    <text evidence="9">This enzyme catalyzes only one turnover and therefore is not strictly catalytic. According to one definition, an enzyme is a biocatalyst that acts repeatedly and over many reaction cycles.</text>
</comment>
<dbReference type="CDD" id="cd06445">
    <property type="entry name" value="ATase"/>
    <property type="match status" value="1"/>
</dbReference>
<organism evidence="12 13">
    <name type="scientific">Limosilactobacillus albertensis</name>
    <dbReference type="NCBI Taxonomy" id="2759752"/>
    <lineage>
        <taxon>Bacteria</taxon>
        <taxon>Bacillati</taxon>
        <taxon>Bacillota</taxon>
        <taxon>Bacilli</taxon>
        <taxon>Lactobacillales</taxon>
        <taxon>Lactobacillaceae</taxon>
        <taxon>Limosilactobacillus</taxon>
    </lineage>
</organism>
<comment type="subcellular location">
    <subcellularLocation>
        <location evidence="9">Cytoplasm</location>
    </subcellularLocation>
</comment>
<dbReference type="SUPFAM" id="SSF46767">
    <property type="entry name" value="Methylated DNA-protein cysteine methyltransferase, C-terminal domain"/>
    <property type="match status" value="1"/>
</dbReference>
<evidence type="ECO:0000256" key="6">
    <source>
        <dbReference type="ARBA" id="ARBA00022763"/>
    </source>
</evidence>
<dbReference type="RefSeq" id="WP_182603080.1">
    <property type="nucleotide sequence ID" value="NZ_JACIVD010000069.1"/>
</dbReference>
<comment type="function">
    <text evidence="9">Involved in the cellular defense against the biological effects of O6-methylguanine (O6-MeG) and O4-methylthymine (O4-MeT) in DNA. Repairs the methylated nucleobase in DNA by stoichiometrically transferring the methyl group to a cysteine residue in the enzyme. This is a suicide reaction: the enzyme is irreversibly inactivated.</text>
</comment>
<dbReference type="EC" id="2.1.1.63" evidence="9"/>
<comment type="catalytic activity">
    <reaction evidence="8 9">
        <text>a 6-O-methyl-2'-deoxyguanosine in DNA + L-cysteinyl-[protein] = S-methyl-L-cysteinyl-[protein] + a 2'-deoxyguanosine in DNA</text>
        <dbReference type="Rhea" id="RHEA:24000"/>
        <dbReference type="Rhea" id="RHEA-COMP:10131"/>
        <dbReference type="Rhea" id="RHEA-COMP:10132"/>
        <dbReference type="Rhea" id="RHEA-COMP:11367"/>
        <dbReference type="Rhea" id="RHEA-COMP:11368"/>
        <dbReference type="ChEBI" id="CHEBI:29950"/>
        <dbReference type="ChEBI" id="CHEBI:82612"/>
        <dbReference type="ChEBI" id="CHEBI:85445"/>
        <dbReference type="ChEBI" id="CHEBI:85448"/>
        <dbReference type="EC" id="2.1.1.63"/>
    </reaction>
</comment>
<dbReference type="EMBL" id="JACIVD010000069">
    <property type="protein sequence ID" value="MBB1124132.1"/>
    <property type="molecule type" value="Genomic_DNA"/>
</dbReference>
<gene>
    <name evidence="12" type="ORF">H5S41_09210</name>
</gene>
<dbReference type="Pfam" id="PF01035">
    <property type="entry name" value="DNA_binding_1"/>
    <property type="match status" value="1"/>
</dbReference>
<evidence type="ECO:0000256" key="9">
    <source>
        <dbReference type="HAMAP-Rule" id="MF_00772"/>
    </source>
</evidence>
<evidence type="ECO:0000256" key="4">
    <source>
        <dbReference type="ARBA" id="ARBA00022603"/>
    </source>
</evidence>
<dbReference type="PROSITE" id="PS00374">
    <property type="entry name" value="MGMT"/>
    <property type="match status" value="1"/>
</dbReference>
<protein>
    <recommendedName>
        <fullName evidence="9">Methylated-DNA--protein-cysteine methyltransferase</fullName>
        <ecNumber evidence="9">2.1.1.63</ecNumber>
    </recommendedName>
    <alternativeName>
        <fullName evidence="9">6-O-methylguanine-DNA methyltransferase</fullName>
        <shortName evidence="9">MGMT</shortName>
    </alternativeName>
    <alternativeName>
        <fullName evidence="9">O-6-methylguanine-DNA-alkyltransferase</fullName>
    </alternativeName>
</protein>
<dbReference type="Pfam" id="PF02870">
    <property type="entry name" value="Methyltransf_1N"/>
    <property type="match status" value="1"/>
</dbReference>
<dbReference type="InterPro" id="IPR001497">
    <property type="entry name" value="MethylDNA_cys_MeTrfase_AS"/>
</dbReference>
<evidence type="ECO:0000313" key="12">
    <source>
        <dbReference type="EMBL" id="MBB1124132.1"/>
    </source>
</evidence>
<keyword evidence="4 9" id="KW-0489">Methyltransferase</keyword>
<evidence type="ECO:0000256" key="7">
    <source>
        <dbReference type="ARBA" id="ARBA00023204"/>
    </source>
</evidence>
<dbReference type="FunFam" id="1.10.10.10:FF:000214">
    <property type="entry name" value="Methylated-DNA--protein-cysteine methyltransferase"/>
    <property type="match status" value="1"/>
</dbReference>
<evidence type="ECO:0000259" key="10">
    <source>
        <dbReference type="Pfam" id="PF01035"/>
    </source>
</evidence>
<keyword evidence="6 9" id="KW-0227">DNA damage</keyword>
<feature type="domain" description="Methylguanine DNA methyltransferase ribonuclease-like" evidence="11">
    <location>
        <begin position="3"/>
        <end position="68"/>
    </location>
</feature>
<evidence type="ECO:0000313" key="13">
    <source>
        <dbReference type="Proteomes" id="UP000547628"/>
    </source>
</evidence>
<dbReference type="SUPFAM" id="SSF53155">
    <property type="entry name" value="Methylated DNA-protein cysteine methyltransferase domain"/>
    <property type="match status" value="1"/>
</dbReference>
<dbReference type="InterPro" id="IPR023546">
    <property type="entry name" value="MGMT"/>
</dbReference>
<evidence type="ECO:0000256" key="5">
    <source>
        <dbReference type="ARBA" id="ARBA00022679"/>
    </source>
</evidence>
<dbReference type="GO" id="GO:0005737">
    <property type="term" value="C:cytoplasm"/>
    <property type="evidence" value="ECO:0007669"/>
    <property type="project" value="UniProtKB-SubCell"/>
</dbReference>
<dbReference type="InterPro" id="IPR036631">
    <property type="entry name" value="MGMT_N_sf"/>
</dbReference>
<dbReference type="InterPro" id="IPR036217">
    <property type="entry name" value="MethylDNA_cys_MeTrfase_DNAb"/>
</dbReference>
<evidence type="ECO:0000256" key="2">
    <source>
        <dbReference type="ARBA" id="ARBA00008711"/>
    </source>
</evidence>
<dbReference type="HAMAP" id="MF_00772">
    <property type="entry name" value="OGT"/>
    <property type="match status" value="1"/>
</dbReference>
<dbReference type="Gene3D" id="1.10.10.10">
    <property type="entry name" value="Winged helix-like DNA-binding domain superfamily/Winged helix DNA-binding domain"/>
    <property type="match status" value="1"/>
</dbReference>
<comment type="caution">
    <text evidence="12">The sequence shown here is derived from an EMBL/GenBank/DDBJ whole genome shotgun (WGS) entry which is preliminary data.</text>
</comment>
<dbReference type="GO" id="GO:0006307">
    <property type="term" value="P:DNA alkylation repair"/>
    <property type="evidence" value="ECO:0007669"/>
    <property type="project" value="UniProtKB-UniRule"/>
</dbReference>
<dbReference type="InterPro" id="IPR008332">
    <property type="entry name" value="MethylG_MeTrfase_N"/>
</dbReference>
<dbReference type="GO" id="GO:0003908">
    <property type="term" value="F:methylated-DNA-[protein]-cysteine S-methyltransferase activity"/>
    <property type="evidence" value="ECO:0007669"/>
    <property type="project" value="UniProtKB-UniRule"/>
</dbReference>
<keyword evidence="7 9" id="KW-0234">DNA repair</keyword>
<comment type="similarity">
    <text evidence="2 9">Belongs to the MGMT family.</text>
</comment>
<dbReference type="NCBIfam" id="TIGR00589">
    <property type="entry name" value="ogt"/>
    <property type="match status" value="1"/>
</dbReference>
<name>A0A839HCZ6_9LACO</name>
<reference evidence="12 13" key="1">
    <citation type="submission" date="2020-07" db="EMBL/GenBank/DDBJ databases">
        <title>Description of Limosilactobacillus balticus sp. nov., Limosilactobacillus agrestis sp. nov., Limosilactobacillus albertensis sp. nov., Limosilactobacillus rudii sp. nov., Limosilactobacillus fastidiosus sp. nov., five novel Limosilactobacillus species isolated from the vertebrate gastrointestinal tract, and proposal of 6 subspecies of Limosilactobacillus reuteri adapted to the gastrointestinal tract of specific vertebrate hosts.</title>
        <authorList>
            <person name="Li F."/>
            <person name="Cheng C."/>
            <person name="Zheng J."/>
            <person name="Quevedo R.M."/>
            <person name="Li J."/>
            <person name="Roos S."/>
            <person name="Gaenzle M.G."/>
            <person name="Walter J."/>
        </authorList>
    </citation>
    <scope>NUCLEOTIDE SEQUENCE [LARGE SCALE GENOMIC DNA]</scope>
    <source>
        <strain evidence="12 13">Lr3000</strain>
    </source>
</reference>
<evidence type="ECO:0000256" key="1">
    <source>
        <dbReference type="ARBA" id="ARBA00001286"/>
    </source>
</evidence>
<dbReference type="PANTHER" id="PTHR10815">
    <property type="entry name" value="METHYLATED-DNA--PROTEIN-CYSTEINE METHYLTRANSFERASE"/>
    <property type="match status" value="1"/>
</dbReference>
<proteinExistence type="inferred from homology"/>
<keyword evidence="3 9" id="KW-0963">Cytoplasm</keyword>
<keyword evidence="5 9" id="KW-0808">Transferase</keyword>
<comment type="catalytic activity">
    <reaction evidence="1 9">
        <text>a 4-O-methyl-thymidine in DNA + L-cysteinyl-[protein] = a thymidine in DNA + S-methyl-L-cysteinyl-[protein]</text>
        <dbReference type="Rhea" id="RHEA:53428"/>
        <dbReference type="Rhea" id="RHEA-COMP:10131"/>
        <dbReference type="Rhea" id="RHEA-COMP:10132"/>
        <dbReference type="Rhea" id="RHEA-COMP:13555"/>
        <dbReference type="Rhea" id="RHEA-COMP:13556"/>
        <dbReference type="ChEBI" id="CHEBI:29950"/>
        <dbReference type="ChEBI" id="CHEBI:82612"/>
        <dbReference type="ChEBI" id="CHEBI:137386"/>
        <dbReference type="ChEBI" id="CHEBI:137387"/>
        <dbReference type="EC" id="2.1.1.63"/>
    </reaction>
</comment>